<reference evidence="15" key="1">
    <citation type="journal article" date="2019" name="Int. J. Syst. Evol. Microbiol.">
        <title>The Global Catalogue of Microorganisms (GCM) 10K type strain sequencing project: providing services to taxonomists for standard genome sequencing and annotation.</title>
        <authorList>
            <consortium name="The Broad Institute Genomics Platform"/>
            <consortium name="The Broad Institute Genome Sequencing Center for Infectious Disease"/>
            <person name="Wu L."/>
            <person name="Ma J."/>
        </authorList>
    </citation>
    <scope>NUCLEOTIDE SEQUENCE [LARGE SCALE GENOMIC DNA]</scope>
    <source>
        <strain evidence="15">JCM 17809</strain>
    </source>
</reference>
<sequence length="496" mass="50482">MSAQAVSTRPAVVVVGGGIAGLTAALEVLDALPAAHVTVLEGSDDVGGKLRLAPVAGHLVDVGAESVLAVRPEATDLVARVGAARDLVSPATTAASVWSRGALRPLPRATLMGVPTDPDAARSVLTDAEVERLRSERPWPAGALADDVSVGDYVGTRLGRAVVDRLVEPLLGGVYAGHAARLSLRATMPVLWERATCGSSLLTPLGAGPARATGVTASDSHAPADAVARPPFAGLRGGVGRLPGLVADELRARGATVRTGAMVRRLDRADGRWRLVVGSAASPEVLTADAVVVCVPPAPASRLLADHAPRAAALLGGVETASTAVVTLAVERAGLEEVTGSGFLVPPVEGRTIKASTFSFRKWAWTGAASEQVVHLRASLGRAREEAVLQRDDADLVAVSVAEVGAALGRPLPRVVDAHVQRWGGGLPQYAVGHVDVVASVRADVARVPGLEVAGAAYDGVGIPAVVASATRAARATVEHLGTLTTIASPRGEHPA</sequence>
<comment type="caution">
    <text evidence="14">The sequence shown here is derived from an EMBL/GenBank/DDBJ whole genome shotgun (WGS) entry which is preliminary data.</text>
</comment>
<evidence type="ECO:0000256" key="6">
    <source>
        <dbReference type="ARBA" id="ARBA00012402"/>
    </source>
</evidence>
<evidence type="ECO:0000256" key="5">
    <source>
        <dbReference type="ARBA" id="ARBA00008310"/>
    </source>
</evidence>
<evidence type="ECO:0000256" key="1">
    <source>
        <dbReference type="ARBA" id="ARBA00001755"/>
    </source>
</evidence>
<dbReference type="Pfam" id="PF01593">
    <property type="entry name" value="Amino_oxidase"/>
    <property type="match status" value="1"/>
</dbReference>
<dbReference type="EMBL" id="BAABGM010000013">
    <property type="protein sequence ID" value="GAA4405677.1"/>
    <property type="molecule type" value="Genomic_DNA"/>
</dbReference>
<keyword evidence="15" id="KW-1185">Reference proteome</keyword>
<dbReference type="PANTHER" id="PTHR42923:SF3">
    <property type="entry name" value="PROTOPORPHYRINOGEN OXIDASE"/>
    <property type="match status" value="1"/>
</dbReference>
<evidence type="ECO:0000313" key="15">
    <source>
        <dbReference type="Proteomes" id="UP001500945"/>
    </source>
</evidence>
<name>A0ABP8KG08_9MICO</name>
<dbReference type="SUPFAM" id="SSF51905">
    <property type="entry name" value="FAD/NAD(P)-binding domain"/>
    <property type="match status" value="1"/>
</dbReference>
<dbReference type="RefSeq" id="WP_345205179.1">
    <property type="nucleotide sequence ID" value="NZ_BAABGM010000013.1"/>
</dbReference>
<keyword evidence="9 12" id="KW-0274">FAD</keyword>
<comment type="similarity">
    <text evidence="5 12">Belongs to the protoporphyrinogen/coproporphyrinogen oxidase family. Coproporphyrinogen III oxidase subfamily.</text>
</comment>
<comment type="catalytic activity">
    <reaction evidence="1">
        <text>coproporphyrinogen III + 3 O2 = coproporphyrin III + 3 H2O2</text>
        <dbReference type="Rhea" id="RHEA:43436"/>
        <dbReference type="ChEBI" id="CHEBI:15379"/>
        <dbReference type="ChEBI" id="CHEBI:16240"/>
        <dbReference type="ChEBI" id="CHEBI:57309"/>
        <dbReference type="ChEBI" id="CHEBI:131725"/>
        <dbReference type="EC" id="1.3.3.15"/>
    </reaction>
    <physiologicalReaction direction="left-to-right" evidence="1">
        <dbReference type="Rhea" id="RHEA:43437"/>
    </physiologicalReaction>
</comment>
<dbReference type="PANTHER" id="PTHR42923">
    <property type="entry name" value="PROTOPORPHYRINOGEN OXIDASE"/>
    <property type="match status" value="1"/>
</dbReference>
<comment type="subcellular location">
    <subcellularLocation>
        <location evidence="12">Cytoplasm</location>
    </subcellularLocation>
</comment>
<keyword evidence="11 12" id="KW-0350">Heme biosynthesis</keyword>
<keyword evidence="12" id="KW-0963">Cytoplasm</keyword>
<dbReference type="InterPro" id="IPR002937">
    <property type="entry name" value="Amino_oxidase"/>
</dbReference>
<dbReference type="Proteomes" id="UP001500945">
    <property type="component" value="Unassembled WGS sequence"/>
</dbReference>
<comment type="function">
    <text evidence="3 12">Involved in coproporphyrin-dependent heme b biosynthesis. Catalyzes the oxidation of coproporphyrinogen III to coproporphyrin III.</text>
</comment>
<evidence type="ECO:0000256" key="11">
    <source>
        <dbReference type="ARBA" id="ARBA00023133"/>
    </source>
</evidence>
<proteinExistence type="inferred from homology"/>
<evidence type="ECO:0000256" key="10">
    <source>
        <dbReference type="ARBA" id="ARBA00023002"/>
    </source>
</evidence>
<evidence type="ECO:0000256" key="3">
    <source>
        <dbReference type="ARBA" id="ARBA00002185"/>
    </source>
</evidence>
<dbReference type="NCBIfam" id="TIGR00562">
    <property type="entry name" value="proto_IX_ox"/>
    <property type="match status" value="1"/>
</dbReference>
<dbReference type="EC" id="1.3.3.15" evidence="6 12"/>
<evidence type="ECO:0000256" key="7">
    <source>
        <dbReference type="ARBA" id="ARBA00019046"/>
    </source>
</evidence>
<dbReference type="Gene3D" id="3.50.50.60">
    <property type="entry name" value="FAD/NAD(P)-binding domain"/>
    <property type="match status" value="1"/>
</dbReference>
<dbReference type="Gene3D" id="1.10.3110.10">
    <property type="entry name" value="protoporphyrinogen ix oxidase, domain 3"/>
    <property type="match status" value="1"/>
</dbReference>
<evidence type="ECO:0000313" key="14">
    <source>
        <dbReference type="EMBL" id="GAA4405677.1"/>
    </source>
</evidence>
<organism evidence="14 15">
    <name type="scientific">Fodinibacter luteus</name>
    <dbReference type="NCBI Taxonomy" id="552064"/>
    <lineage>
        <taxon>Bacteria</taxon>
        <taxon>Bacillati</taxon>
        <taxon>Actinomycetota</taxon>
        <taxon>Actinomycetes</taxon>
        <taxon>Micrococcales</taxon>
        <taxon>Intrasporangiaceae</taxon>
        <taxon>Fodinibacter (ex Wang et al. 2009)</taxon>
    </lineage>
</organism>
<keyword evidence="10 12" id="KW-0560">Oxidoreductase</keyword>
<dbReference type="InterPro" id="IPR050464">
    <property type="entry name" value="Zeta_carotene_desat/Oxidored"/>
</dbReference>
<evidence type="ECO:0000256" key="4">
    <source>
        <dbReference type="ARBA" id="ARBA00004744"/>
    </source>
</evidence>
<comment type="cofactor">
    <cofactor evidence="2 12">
        <name>FAD</name>
        <dbReference type="ChEBI" id="CHEBI:57692"/>
    </cofactor>
</comment>
<evidence type="ECO:0000256" key="8">
    <source>
        <dbReference type="ARBA" id="ARBA00022630"/>
    </source>
</evidence>
<evidence type="ECO:0000256" key="2">
    <source>
        <dbReference type="ARBA" id="ARBA00001974"/>
    </source>
</evidence>
<keyword evidence="8 12" id="KW-0285">Flavoprotein</keyword>
<dbReference type="SUPFAM" id="SSF54373">
    <property type="entry name" value="FAD-linked reductases, C-terminal domain"/>
    <property type="match status" value="1"/>
</dbReference>
<gene>
    <name evidence="14" type="primary">hemG</name>
    <name evidence="14" type="ORF">GCM10023168_19570</name>
</gene>
<protein>
    <recommendedName>
        <fullName evidence="7 12">Coproporphyrinogen III oxidase</fullName>
        <ecNumber evidence="6 12">1.3.3.15</ecNumber>
    </recommendedName>
</protein>
<dbReference type="Gene3D" id="3.90.660.20">
    <property type="entry name" value="Protoporphyrinogen oxidase, mitochondrial, domain 2"/>
    <property type="match status" value="1"/>
</dbReference>
<comment type="pathway">
    <text evidence="4 12">Porphyrin-containing compound metabolism; protoheme biosynthesis.</text>
</comment>
<dbReference type="InterPro" id="IPR036188">
    <property type="entry name" value="FAD/NAD-bd_sf"/>
</dbReference>
<accession>A0ABP8KG08</accession>
<evidence type="ECO:0000259" key="13">
    <source>
        <dbReference type="Pfam" id="PF01593"/>
    </source>
</evidence>
<dbReference type="InterPro" id="IPR004572">
    <property type="entry name" value="Protoporphyrinogen_oxidase"/>
</dbReference>
<evidence type="ECO:0000256" key="9">
    <source>
        <dbReference type="ARBA" id="ARBA00022827"/>
    </source>
</evidence>
<feature type="domain" description="Amine oxidase" evidence="13">
    <location>
        <begin position="19"/>
        <end position="476"/>
    </location>
</feature>
<evidence type="ECO:0000256" key="12">
    <source>
        <dbReference type="RuleBase" id="RU364052"/>
    </source>
</evidence>